<dbReference type="RefSeq" id="WP_086160080.1">
    <property type="nucleotide sequence ID" value="NZ_CP021121.1"/>
</dbReference>
<evidence type="ECO:0000313" key="4">
    <source>
        <dbReference type="Proteomes" id="UP000194218"/>
    </source>
</evidence>
<organism evidence="3 4">
    <name type="scientific">Streptomyces marincola</name>
    <dbReference type="NCBI Taxonomy" id="2878388"/>
    <lineage>
        <taxon>Bacteria</taxon>
        <taxon>Bacillati</taxon>
        <taxon>Actinomycetota</taxon>
        <taxon>Actinomycetes</taxon>
        <taxon>Kitasatosporales</taxon>
        <taxon>Streptomycetaceae</taxon>
        <taxon>Streptomyces</taxon>
    </lineage>
</organism>
<accession>A0A1W7CZJ6</accession>
<feature type="domain" description="Luciferase-like" evidence="2">
    <location>
        <begin position="23"/>
        <end position="335"/>
    </location>
</feature>
<keyword evidence="4" id="KW-1185">Reference proteome</keyword>
<dbReference type="PANTHER" id="PTHR30137:SF6">
    <property type="entry name" value="LUCIFERASE-LIKE MONOOXYGENASE"/>
    <property type="match status" value="1"/>
</dbReference>
<dbReference type="Proteomes" id="UP000194218">
    <property type="component" value="Chromosome"/>
</dbReference>
<dbReference type="OrthoDB" id="9780518at2"/>
<sequence>MAAARPGNDGIRGERRGQAPVPLSVLDLATVGAGLTATQALRATGELARRVERRGYHRFWVAEHHSMPGVASSSPAVLLGHLAALTERIRLGSGGVMLPNHPPLVIAEQFGTLEALAPGRVDLGLGRAPGTDGPTAAALRRGRADGAEEFPQQVAELVRFLDDDFPDAHPYARIHAVPGPVQGTVPGGVQSPARPPVWLLGSSGFSAELAGRLGLPFAFAHHFSAAHTVPALELYRRSFRPSDVLDAPYALIGAPAFAADDAREAHRQVLTGALSMIRLRTGRPGLVPTPEEAEAYPFSEVEKDFLDGWLANVVYGTPDAVRDGLDALVKRTGADELMLTTTAHTPEARLRSYELIADSYGMPAE</sequence>
<evidence type="ECO:0000256" key="1">
    <source>
        <dbReference type="ARBA" id="ARBA00007789"/>
    </source>
</evidence>
<dbReference type="InterPro" id="IPR036661">
    <property type="entry name" value="Luciferase-like_sf"/>
</dbReference>
<name>A0A1W7CZJ6_9ACTN</name>
<dbReference type="GO" id="GO:0005829">
    <property type="term" value="C:cytosol"/>
    <property type="evidence" value="ECO:0007669"/>
    <property type="project" value="TreeGrafter"/>
</dbReference>
<comment type="similarity">
    <text evidence="1">To bacterial alkanal monooxygenase alpha and beta chains.</text>
</comment>
<dbReference type="Gene3D" id="3.20.20.30">
    <property type="entry name" value="Luciferase-like domain"/>
    <property type="match status" value="1"/>
</dbReference>
<dbReference type="InterPro" id="IPR011251">
    <property type="entry name" value="Luciferase-like_dom"/>
</dbReference>
<dbReference type="GO" id="GO:0004497">
    <property type="term" value="F:monooxygenase activity"/>
    <property type="evidence" value="ECO:0007669"/>
    <property type="project" value="UniProtKB-KW"/>
</dbReference>
<reference evidence="3 4" key="1">
    <citation type="submission" date="2017-05" db="EMBL/GenBank/DDBJ databases">
        <title>Complete genome sequence of Streptomyces sp. SCSIO 03032 revealed the diverse biosynthetic pathways for its bioactive secondary metabolites.</title>
        <authorList>
            <person name="Ma L."/>
            <person name="Zhu Y."/>
            <person name="Zhang W."/>
            <person name="Zhang G."/>
            <person name="Tian X."/>
            <person name="Zhang S."/>
            <person name="Zhang C."/>
        </authorList>
    </citation>
    <scope>NUCLEOTIDE SEQUENCE [LARGE SCALE GENOMIC DNA]</scope>
    <source>
        <strain evidence="3 4">SCSIO 03032</strain>
    </source>
</reference>
<dbReference type="InterPro" id="IPR019949">
    <property type="entry name" value="CmoO-like"/>
</dbReference>
<dbReference type="SUPFAM" id="SSF51679">
    <property type="entry name" value="Bacterial luciferase-like"/>
    <property type="match status" value="1"/>
</dbReference>
<evidence type="ECO:0000259" key="2">
    <source>
        <dbReference type="Pfam" id="PF00296"/>
    </source>
</evidence>
<dbReference type="GO" id="GO:0016705">
    <property type="term" value="F:oxidoreductase activity, acting on paired donors, with incorporation or reduction of molecular oxygen"/>
    <property type="evidence" value="ECO:0007669"/>
    <property type="project" value="InterPro"/>
</dbReference>
<dbReference type="FunFam" id="3.20.20.30:FF:000002">
    <property type="entry name" value="LLM class flavin-dependent oxidoreductase"/>
    <property type="match status" value="1"/>
</dbReference>
<evidence type="ECO:0000313" key="3">
    <source>
        <dbReference type="EMBL" id="ARQ70224.1"/>
    </source>
</evidence>
<dbReference type="AlphaFoldDB" id="A0A1W7CZJ6"/>
<gene>
    <name evidence="3" type="ORF">CAG99_16475</name>
</gene>
<dbReference type="EMBL" id="CP021121">
    <property type="protein sequence ID" value="ARQ70224.1"/>
    <property type="molecule type" value="Genomic_DNA"/>
</dbReference>
<proteinExistence type="predicted"/>
<dbReference type="InterPro" id="IPR050766">
    <property type="entry name" value="Bact_Lucif_Oxidored"/>
</dbReference>
<dbReference type="KEGG" id="smao:CAG99_16475"/>
<dbReference type="Pfam" id="PF00296">
    <property type="entry name" value="Bac_luciferase"/>
    <property type="match status" value="1"/>
</dbReference>
<keyword evidence="3" id="KW-0560">Oxidoreductase</keyword>
<protein>
    <submittedName>
        <fullName evidence="3">Alkanal monooxygenase</fullName>
    </submittedName>
</protein>
<dbReference type="PANTHER" id="PTHR30137">
    <property type="entry name" value="LUCIFERASE-LIKE MONOOXYGENASE"/>
    <property type="match status" value="1"/>
</dbReference>
<dbReference type="NCBIfam" id="TIGR03558">
    <property type="entry name" value="oxido_grp_1"/>
    <property type="match status" value="1"/>
</dbReference>
<keyword evidence="3" id="KW-0503">Monooxygenase</keyword>